<evidence type="ECO:0000256" key="3">
    <source>
        <dbReference type="ARBA" id="ARBA00022989"/>
    </source>
</evidence>
<evidence type="ECO:0000259" key="6">
    <source>
        <dbReference type="Pfam" id="PF13664"/>
    </source>
</evidence>
<evidence type="ECO:0000256" key="1">
    <source>
        <dbReference type="ARBA" id="ARBA00004370"/>
    </source>
</evidence>
<dbReference type="Pfam" id="PF13664">
    <property type="entry name" value="DUF4149"/>
    <property type="match status" value="1"/>
</dbReference>
<organism evidence="7 8">
    <name type="scientific">Sulfurovum riftiae</name>
    <dbReference type="NCBI Taxonomy" id="1630136"/>
    <lineage>
        <taxon>Bacteria</taxon>
        <taxon>Pseudomonadati</taxon>
        <taxon>Campylobacterota</taxon>
        <taxon>Epsilonproteobacteria</taxon>
        <taxon>Campylobacterales</taxon>
        <taxon>Sulfurovaceae</taxon>
        <taxon>Sulfurovum</taxon>
    </lineage>
</organism>
<evidence type="ECO:0000313" key="7">
    <source>
        <dbReference type="EMBL" id="KYJ86491.1"/>
    </source>
</evidence>
<dbReference type="OrthoDB" id="5362812at2"/>
<evidence type="ECO:0000256" key="5">
    <source>
        <dbReference type="SAM" id="Phobius"/>
    </source>
</evidence>
<feature type="transmembrane region" description="Helical" evidence="5">
    <location>
        <begin position="137"/>
        <end position="154"/>
    </location>
</feature>
<protein>
    <recommendedName>
        <fullName evidence="6">TMEM205-like domain-containing protein</fullName>
    </recommendedName>
</protein>
<dbReference type="InterPro" id="IPR025423">
    <property type="entry name" value="TMEM205-like"/>
</dbReference>
<dbReference type="GO" id="GO:0016020">
    <property type="term" value="C:membrane"/>
    <property type="evidence" value="ECO:0007669"/>
    <property type="project" value="UniProtKB-SubCell"/>
</dbReference>
<sequence length="159" mass="17817">MKKYFRMTTMAYLILLTATLGAGLYAGIVVAPVTFHTEDWLGSGVLSHFQEGLIMTQNFVKLSYLVDVTVVAVALYEGYKYKKFERDTVTQVATFFVIATGLMFGHYYLPDILTMQLAGEEMTKSAAFISTHKGSEINFKIFSLALLVLIVRNMQKACK</sequence>
<comment type="subcellular location">
    <subcellularLocation>
        <location evidence="1">Membrane</location>
    </subcellularLocation>
</comment>
<dbReference type="AlphaFoldDB" id="A0A151CG70"/>
<dbReference type="EMBL" id="LNKT01000023">
    <property type="protein sequence ID" value="KYJ86491.1"/>
    <property type="molecule type" value="Genomic_DNA"/>
</dbReference>
<dbReference type="STRING" id="1630136.AS592_06705"/>
<dbReference type="Proteomes" id="UP000075359">
    <property type="component" value="Unassembled WGS sequence"/>
</dbReference>
<feature type="domain" description="TMEM205-like" evidence="6">
    <location>
        <begin position="15"/>
        <end position="119"/>
    </location>
</feature>
<name>A0A151CG70_9BACT</name>
<keyword evidence="3 5" id="KW-1133">Transmembrane helix</keyword>
<gene>
    <name evidence="7" type="ORF">AS592_06705</name>
</gene>
<feature type="transmembrane region" description="Helical" evidence="5">
    <location>
        <begin position="88"/>
        <end position="109"/>
    </location>
</feature>
<evidence type="ECO:0000256" key="2">
    <source>
        <dbReference type="ARBA" id="ARBA00022692"/>
    </source>
</evidence>
<accession>A0A151CG70</accession>
<proteinExistence type="predicted"/>
<feature type="transmembrane region" description="Helical" evidence="5">
    <location>
        <begin position="12"/>
        <end position="35"/>
    </location>
</feature>
<evidence type="ECO:0000256" key="4">
    <source>
        <dbReference type="ARBA" id="ARBA00023136"/>
    </source>
</evidence>
<evidence type="ECO:0000313" key="8">
    <source>
        <dbReference type="Proteomes" id="UP000075359"/>
    </source>
</evidence>
<keyword evidence="4 5" id="KW-0472">Membrane</keyword>
<reference evidence="7 8" key="1">
    <citation type="submission" date="2015-11" db="EMBL/GenBank/DDBJ databases">
        <title>Draft genome of Sulfurovum riftiae 1812E, a member of the Epsilonproteobacteria isolated from the tube of the deep-sea hydrothermal vent tubewom Riftia pachyptila.</title>
        <authorList>
            <person name="Vetriani C."/>
            <person name="Giovannelli D."/>
        </authorList>
    </citation>
    <scope>NUCLEOTIDE SEQUENCE [LARGE SCALE GENOMIC DNA]</scope>
    <source>
        <strain evidence="7 8">1812E</strain>
    </source>
</reference>
<feature type="transmembrane region" description="Helical" evidence="5">
    <location>
        <begin position="55"/>
        <end position="76"/>
    </location>
</feature>
<dbReference type="RefSeq" id="WP_067330754.1">
    <property type="nucleotide sequence ID" value="NZ_LNKT01000023.1"/>
</dbReference>
<keyword evidence="2 5" id="KW-0812">Transmembrane</keyword>
<keyword evidence="8" id="KW-1185">Reference proteome</keyword>
<comment type="caution">
    <text evidence="7">The sequence shown here is derived from an EMBL/GenBank/DDBJ whole genome shotgun (WGS) entry which is preliminary data.</text>
</comment>